<name>A0ABN8ZDV8_RANTA</name>
<evidence type="ECO:0000313" key="4">
    <source>
        <dbReference type="Proteomes" id="UP001176941"/>
    </source>
</evidence>
<feature type="region of interest" description="Disordered" evidence="1">
    <location>
        <begin position="146"/>
        <end position="175"/>
    </location>
</feature>
<keyword evidence="4" id="KW-1185">Reference proteome</keyword>
<dbReference type="EMBL" id="OX459939">
    <property type="protein sequence ID" value="CAI9170054.1"/>
    <property type="molecule type" value="Genomic_DNA"/>
</dbReference>
<sequence length="284" mass="30572">MEARPGGWGQGRLGAPRHRPRPRGRPLLLSFLQFYFLLFSFLPSFSFSLSFFFSPPIFSAFNSTKAETVAVSEVSRQGPRGWVHQPWAHPSSPSPSAYARRAVPIHSPPPPWMLELSTELVGALQPDPGSHLPLCSCHVFFRKRPLSQPQGQRERPGPGLDPALERPFGPRAQGPACQAPSGPFLAFIPLPAPPPGKWEQPVARGVGGMSLWDTSSIGSPRTMVSLMTAPHSTPGSGPLPSLPAVCQNKAETPGTRLPPANAVGVHALGAGRAGCWVLLFFVFF</sequence>
<dbReference type="Proteomes" id="UP001176941">
    <property type="component" value="Chromosome 3"/>
</dbReference>
<feature type="transmembrane region" description="Helical" evidence="2">
    <location>
        <begin position="27"/>
        <end position="53"/>
    </location>
</feature>
<evidence type="ECO:0000256" key="1">
    <source>
        <dbReference type="SAM" id="MobiDB-lite"/>
    </source>
</evidence>
<evidence type="ECO:0000313" key="3">
    <source>
        <dbReference type="EMBL" id="CAI9170054.1"/>
    </source>
</evidence>
<reference evidence="3" key="1">
    <citation type="submission" date="2023-04" db="EMBL/GenBank/DDBJ databases">
        <authorList>
            <consortium name="ELIXIR-Norway"/>
        </authorList>
    </citation>
    <scope>NUCLEOTIDE SEQUENCE [LARGE SCALE GENOMIC DNA]</scope>
</reference>
<evidence type="ECO:0000256" key="2">
    <source>
        <dbReference type="SAM" id="Phobius"/>
    </source>
</evidence>
<keyword evidence="2" id="KW-0472">Membrane</keyword>
<keyword evidence="2" id="KW-1133">Transmembrane helix</keyword>
<protein>
    <submittedName>
        <fullName evidence="3">Uncharacterized protein</fullName>
    </submittedName>
</protein>
<accession>A0ABN8ZDV8</accession>
<organism evidence="3 4">
    <name type="scientific">Rangifer tarandus platyrhynchus</name>
    <name type="common">Svalbard reindeer</name>
    <dbReference type="NCBI Taxonomy" id="3082113"/>
    <lineage>
        <taxon>Eukaryota</taxon>
        <taxon>Metazoa</taxon>
        <taxon>Chordata</taxon>
        <taxon>Craniata</taxon>
        <taxon>Vertebrata</taxon>
        <taxon>Euteleostomi</taxon>
        <taxon>Mammalia</taxon>
        <taxon>Eutheria</taxon>
        <taxon>Laurasiatheria</taxon>
        <taxon>Artiodactyla</taxon>
        <taxon>Ruminantia</taxon>
        <taxon>Pecora</taxon>
        <taxon>Cervidae</taxon>
        <taxon>Odocoileinae</taxon>
        <taxon>Rangifer</taxon>
    </lineage>
</organism>
<keyword evidence="2" id="KW-0812">Transmembrane</keyword>
<gene>
    <name evidence="3" type="ORF">MRATA1EN1_LOCUS19016</name>
</gene>
<proteinExistence type="predicted"/>